<proteinExistence type="predicted"/>
<reference evidence="1 2" key="1">
    <citation type="journal article" date="2014" name="Genome Announc.">
        <title>Draft Genome Sequence of Streptomyces roseochromogenes subsp. oscitans DS 12.976, Producer of the Aminocoumarin Antibiotic Clorobiocin.</title>
        <authorList>
            <person name="Ruckert C."/>
            <person name="Kalinowski J."/>
            <person name="Heide L."/>
            <person name="Apel A.K."/>
        </authorList>
    </citation>
    <scope>NUCLEOTIDE SEQUENCE [LARGE SCALE GENOMIC DNA]</scope>
    <source>
        <strain evidence="1 2">DS 12.976</strain>
    </source>
</reference>
<protein>
    <submittedName>
        <fullName evidence="1">Uncharacterized protein</fullName>
    </submittedName>
</protein>
<comment type="caution">
    <text evidence="1">The sequence shown here is derived from an EMBL/GenBank/DDBJ whole genome shotgun (WGS) entry which is preliminary data.</text>
</comment>
<dbReference type="PATRIC" id="fig|1352936.5.peg.6347"/>
<sequence length="121" mass="13338">MSAHTLDYRGTVVPEEDPVWEQVRAQLISLAEQYPVGLRVVHACGRQGTVTLDQAEHVPGLFNGKPAAVCLTGEWREPMVFAHWENEAELTWGVWVPVASIRRGTAPVANRPGNKSRIGGR</sequence>
<evidence type="ECO:0000313" key="2">
    <source>
        <dbReference type="Proteomes" id="UP000017984"/>
    </source>
</evidence>
<keyword evidence="2" id="KW-1185">Reference proteome</keyword>
<dbReference type="Proteomes" id="UP000017984">
    <property type="component" value="Chromosome"/>
</dbReference>
<dbReference type="EMBL" id="AWQX01000265">
    <property type="protein sequence ID" value="EST24492.1"/>
    <property type="molecule type" value="Genomic_DNA"/>
</dbReference>
<dbReference type="OrthoDB" id="9893566at2"/>
<gene>
    <name evidence="1" type="ORF">M878_30465</name>
</gene>
<dbReference type="AlphaFoldDB" id="V6JXD9"/>
<name>V6JXD9_STRRC</name>
<dbReference type="HOGENOM" id="CLU_2208647_0_0_11"/>
<organism evidence="1 2">
    <name type="scientific">Streptomyces roseochromogenus subsp. oscitans DS 12.976</name>
    <dbReference type="NCBI Taxonomy" id="1352936"/>
    <lineage>
        <taxon>Bacteria</taxon>
        <taxon>Bacillati</taxon>
        <taxon>Actinomycetota</taxon>
        <taxon>Actinomycetes</taxon>
        <taxon>Kitasatosporales</taxon>
        <taxon>Streptomycetaceae</taxon>
        <taxon>Streptomyces</taxon>
    </lineage>
</organism>
<dbReference type="STRING" id="1352936.M878_30465"/>
<dbReference type="RefSeq" id="WP_023550801.1">
    <property type="nucleotide sequence ID" value="NZ_CM002285.1"/>
</dbReference>
<accession>V6JXD9</accession>
<evidence type="ECO:0000313" key="1">
    <source>
        <dbReference type="EMBL" id="EST24492.1"/>
    </source>
</evidence>